<dbReference type="EMBL" id="AAXG02000032">
    <property type="protein sequence ID" value="EDM98809.1"/>
    <property type="molecule type" value="Genomic_DNA"/>
</dbReference>
<dbReference type="AlphaFoldDB" id="A6NZG0"/>
<evidence type="ECO:0000313" key="1">
    <source>
        <dbReference type="EMBL" id="EDM98809.1"/>
    </source>
</evidence>
<accession>A6NZG0</accession>
<gene>
    <name evidence="1" type="ORF">BACCAP_03611</name>
</gene>
<sequence length="67" mass="7586">MGFSPASPLPAEKLASKGFFHTFSSLTSHFFLTAFFICRMTESAPQNGQIFVYFPVEIRVVKCYDKN</sequence>
<reference evidence="1 2" key="1">
    <citation type="submission" date="2007-04" db="EMBL/GenBank/DDBJ databases">
        <authorList>
            <person name="Fulton L."/>
            <person name="Clifton S."/>
            <person name="Fulton B."/>
            <person name="Xu J."/>
            <person name="Minx P."/>
            <person name="Pepin K.H."/>
            <person name="Johnson M."/>
            <person name="Thiruvilangam P."/>
            <person name="Bhonagiri V."/>
            <person name="Nash W.E."/>
            <person name="Mardis E.R."/>
            <person name="Wilson R.K."/>
        </authorList>
    </citation>
    <scope>NUCLEOTIDE SEQUENCE [LARGE SCALE GENOMIC DNA]</scope>
    <source>
        <strain evidence="1 2">ATCC 29799</strain>
    </source>
</reference>
<proteinExistence type="predicted"/>
<evidence type="ECO:0000313" key="2">
    <source>
        <dbReference type="Proteomes" id="UP000003639"/>
    </source>
</evidence>
<name>A6NZG0_9FIRM</name>
<reference evidence="1 2" key="2">
    <citation type="submission" date="2007-06" db="EMBL/GenBank/DDBJ databases">
        <title>Draft genome sequence of Pseudoflavonifractor capillosus ATCC 29799.</title>
        <authorList>
            <person name="Sudarsanam P."/>
            <person name="Ley R."/>
            <person name="Guruge J."/>
            <person name="Turnbaugh P.J."/>
            <person name="Mahowald M."/>
            <person name="Liep D."/>
            <person name="Gordon J."/>
        </authorList>
    </citation>
    <scope>NUCLEOTIDE SEQUENCE [LARGE SCALE GENOMIC DNA]</scope>
    <source>
        <strain evidence="1 2">ATCC 29799</strain>
    </source>
</reference>
<comment type="caution">
    <text evidence="1">The sequence shown here is derived from an EMBL/GenBank/DDBJ whole genome shotgun (WGS) entry which is preliminary data.</text>
</comment>
<dbReference type="STRING" id="411467.BACCAP_03611"/>
<dbReference type="Proteomes" id="UP000003639">
    <property type="component" value="Unassembled WGS sequence"/>
</dbReference>
<keyword evidence="2" id="KW-1185">Reference proteome</keyword>
<organism evidence="1 2">
    <name type="scientific">Pseudoflavonifractor capillosus ATCC 29799</name>
    <dbReference type="NCBI Taxonomy" id="411467"/>
    <lineage>
        <taxon>Bacteria</taxon>
        <taxon>Bacillati</taxon>
        <taxon>Bacillota</taxon>
        <taxon>Clostridia</taxon>
        <taxon>Eubacteriales</taxon>
        <taxon>Oscillospiraceae</taxon>
        <taxon>Pseudoflavonifractor</taxon>
    </lineage>
</organism>
<protein>
    <submittedName>
        <fullName evidence="1">Uncharacterized protein</fullName>
    </submittedName>
</protein>